<dbReference type="STRING" id="688269.Theth_1349"/>
<dbReference type="Proteomes" id="UP000006804">
    <property type="component" value="Chromosome"/>
</dbReference>
<dbReference type="PATRIC" id="fig|688269.3.peg.1389"/>
<sequence length="97" mass="11422">MTSLEDIIRILKEHEHEISEKYSVKRIGVFGSFVKGKQSKKSDVDILVEYEQLPGLLKLIELEMYIEELVGRKVDLVEINSFRKELRDRVLKEVVYI</sequence>
<evidence type="ECO:0000256" key="7">
    <source>
        <dbReference type="ARBA" id="ARBA00022840"/>
    </source>
</evidence>
<dbReference type="EMBL" id="CP002351">
    <property type="protein sequence ID" value="AEH51413.1"/>
    <property type="molecule type" value="Genomic_DNA"/>
</dbReference>
<evidence type="ECO:0000256" key="8">
    <source>
        <dbReference type="ARBA" id="ARBA00022842"/>
    </source>
</evidence>
<dbReference type="CDD" id="cd05403">
    <property type="entry name" value="NT_KNTase_like"/>
    <property type="match status" value="1"/>
</dbReference>
<dbReference type="Pfam" id="PF01909">
    <property type="entry name" value="NTP_transf_2"/>
    <property type="match status" value="1"/>
</dbReference>
<evidence type="ECO:0000256" key="2">
    <source>
        <dbReference type="ARBA" id="ARBA00022649"/>
    </source>
</evidence>
<evidence type="ECO:0000256" key="5">
    <source>
        <dbReference type="ARBA" id="ARBA00022723"/>
    </source>
</evidence>
<comment type="similarity">
    <text evidence="9">Belongs to the MntA antitoxin family.</text>
</comment>
<keyword evidence="3" id="KW-0808">Transferase</keyword>
<dbReference type="HOGENOM" id="CLU_130257_10_1_0"/>
<dbReference type="Gene3D" id="3.30.460.10">
    <property type="entry name" value="Beta Polymerase, domain 2"/>
    <property type="match status" value="1"/>
</dbReference>
<name>F7YTW4_9THEM</name>
<keyword evidence="4" id="KW-0548">Nucleotidyltransferase</keyword>
<dbReference type="GO" id="GO:0046872">
    <property type="term" value="F:metal ion binding"/>
    <property type="evidence" value="ECO:0007669"/>
    <property type="project" value="UniProtKB-KW"/>
</dbReference>
<comment type="cofactor">
    <cofactor evidence="1">
        <name>Mg(2+)</name>
        <dbReference type="ChEBI" id="CHEBI:18420"/>
    </cofactor>
</comment>
<evidence type="ECO:0000256" key="1">
    <source>
        <dbReference type="ARBA" id="ARBA00001946"/>
    </source>
</evidence>
<dbReference type="PANTHER" id="PTHR33571">
    <property type="entry name" value="SSL8005 PROTEIN"/>
    <property type="match status" value="1"/>
</dbReference>
<evidence type="ECO:0000256" key="3">
    <source>
        <dbReference type="ARBA" id="ARBA00022679"/>
    </source>
</evidence>
<evidence type="ECO:0000256" key="4">
    <source>
        <dbReference type="ARBA" id="ARBA00022695"/>
    </source>
</evidence>
<dbReference type="InterPro" id="IPR002934">
    <property type="entry name" value="Polymerase_NTP_transf_dom"/>
</dbReference>
<evidence type="ECO:0000313" key="11">
    <source>
        <dbReference type="EMBL" id="AEH51413.1"/>
    </source>
</evidence>
<reference evidence="11 12" key="1">
    <citation type="submission" date="2010-11" db="EMBL/GenBank/DDBJ databases">
        <title>The complete genome of Thermotoga thermarum DSM 5069.</title>
        <authorList>
            <consortium name="US DOE Joint Genome Institute (JGI-PGF)"/>
            <person name="Lucas S."/>
            <person name="Copeland A."/>
            <person name="Lapidus A."/>
            <person name="Bruce D."/>
            <person name="Goodwin L."/>
            <person name="Pitluck S."/>
            <person name="Kyrpides N."/>
            <person name="Mavromatis K."/>
            <person name="Ivanova N."/>
            <person name="Zeytun A."/>
            <person name="Brettin T."/>
            <person name="Detter J.C."/>
            <person name="Tapia R."/>
            <person name="Han C."/>
            <person name="Land M."/>
            <person name="Hauser L."/>
            <person name="Markowitz V."/>
            <person name="Cheng J.-F."/>
            <person name="Hugenholtz P."/>
            <person name="Woyke T."/>
            <person name="Wu D."/>
            <person name="Spring S."/>
            <person name="Schroeder M."/>
            <person name="Brambilla E."/>
            <person name="Klenk H.-P."/>
            <person name="Eisen J.A."/>
        </authorList>
    </citation>
    <scope>NUCLEOTIDE SEQUENCE [LARGE SCALE GENOMIC DNA]</scope>
    <source>
        <strain evidence="11 12">DSM 5069</strain>
    </source>
</reference>
<dbReference type="AlphaFoldDB" id="F7YTW4"/>
<gene>
    <name evidence="11" type="ORF">Theth_1349</name>
</gene>
<organism evidence="11 12">
    <name type="scientific">Pseudothermotoga thermarum DSM 5069</name>
    <dbReference type="NCBI Taxonomy" id="688269"/>
    <lineage>
        <taxon>Bacteria</taxon>
        <taxon>Thermotogati</taxon>
        <taxon>Thermotogota</taxon>
        <taxon>Thermotogae</taxon>
        <taxon>Thermotogales</taxon>
        <taxon>Thermotogaceae</taxon>
        <taxon>Pseudothermotoga</taxon>
    </lineage>
</organism>
<evidence type="ECO:0000313" key="12">
    <source>
        <dbReference type="Proteomes" id="UP000006804"/>
    </source>
</evidence>
<dbReference type="GO" id="GO:0016779">
    <property type="term" value="F:nucleotidyltransferase activity"/>
    <property type="evidence" value="ECO:0007669"/>
    <property type="project" value="UniProtKB-KW"/>
</dbReference>
<dbReference type="GO" id="GO:0005524">
    <property type="term" value="F:ATP binding"/>
    <property type="evidence" value="ECO:0007669"/>
    <property type="project" value="UniProtKB-KW"/>
</dbReference>
<dbReference type="OrthoDB" id="9809668at2"/>
<dbReference type="InterPro" id="IPR043519">
    <property type="entry name" value="NT_sf"/>
</dbReference>
<keyword evidence="8" id="KW-0460">Magnesium</keyword>
<protein>
    <submittedName>
        <fullName evidence="11">DNA polymerase beta domain protein region</fullName>
    </submittedName>
</protein>
<dbReference type="eggNOG" id="COG1669">
    <property type="taxonomic scope" value="Bacteria"/>
</dbReference>
<keyword evidence="2" id="KW-1277">Toxin-antitoxin system</keyword>
<accession>F7YTW4</accession>
<dbReference type="InterPro" id="IPR052038">
    <property type="entry name" value="Type-VII_TA_antitoxin"/>
</dbReference>
<dbReference type="SUPFAM" id="SSF81301">
    <property type="entry name" value="Nucleotidyltransferase"/>
    <property type="match status" value="1"/>
</dbReference>
<keyword evidence="5" id="KW-0479">Metal-binding</keyword>
<dbReference type="KEGG" id="tta:Theth_1349"/>
<evidence type="ECO:0000256" key="6">
    <source>
        <dbReference type="ARBA" id="ARBA00022741"/>
    </source>
</evidence>
<evidence type="ECO:0000256" key="9">
    <source>
        <dbReference type="ARBA" id="ARBA00038276"/>
    </source>
</evidence>
<keyword evidence="12" id="KW-1185">Reference proteome</keyword>
<feature type="domain" description="Polymerase nucleotidyl transferase" evidence="10">
    <location>
        <begin position="11"/>
        <end position="96"/>
    </location>
</feature>
<proteinExistence type="inferred from homology"/>
<dbReference type="PANTHER" id="PTHR33571:SF19">
    <property type="entry name" value="PROTEIN ADENYLYLTRANSFERASE MJ0128-RELATED"/>
    <property type="match status" value="1"/>
</dbReference>
<keyword evidence="6" id="KW-0547">Nucleotide-binding</keyword>
<dbReference type="RefSeq" id="WP_013932629.1">
    <property type="nucleotide sequence ID" value="NC_015707.1"/>
</dbReference>
<keyword evidence="7" id="KW-0067">ATP-binding</keyword>
<evidence type="ECO:0000259" key="10">
    <source>
        <dbReference type="Pfam" id="PF01909"/>
    </source>
</evidence>